<evidence type="ECO:0000259" key="6">
    <source>
        <dbReference type="PROSITE" id="PS50195"/>
    </source>
</evidence>
<keyword evidence="1 3" id="KW-0728">SH3 domain</keyword>
<dbReference type="InterPro" id="IPR051228">
    <property type="entry name" value="NADPH_Oxidase/PX-Domain"/>
</dbReference>
<evidence type="ECO:0000256" key="3">
    <source>
        <dbReference type="PROSITE-ProRule" id="PRU00192"/>
    </source>
</evidence>
<evidence type="ECO:0000313" key="7">
    <source>
        <dbReference type="EMBL" id="SHO79346.1"/>
    </source>
</evidence>
<dbReference type="Proteomes" id="UP000186303">
    <property type="component" value="Chromosome 6"/>
</dbReference>
<keyword evidence="2" id="KW-0677">Repeat</keyword>
<feature type="domain" description="SH3" evidence="5">
    <location>
        <begin position="37"/>
        <end position="102"/>
    </location>
</feature>
<organism evidence="7 8">
    <name type="scientific">Malassezia sympodialis (strain ATCC 42132)</name>
    <name type="common">Atopic eczema-associated yeast</name>
    <dbReference type="NCBI Taxonomy" id="1230383"/>
    <lineage>
        <taxon>Eukaryota</taxon>
        <taxon>Fungi</taxon>
        <taxon>Dikarya</taxon>
        <taxon>Basidiomycota</taxon>
        <taxon>Ustilaginomycotina</taxon>
        <taxon>Malasseziomycetes</taxon>
        <taxon>Malasseziales</taxon>
        <taxon>Malasseziaceae</taxon>
        <taxon>Malassezia</taxon>
    </lineage>
</organism>
<dbReference type="AlphaFoldDB" id="A0A1M8AA20"/>
<dbReference type="Gene3D" id="3.30.1520.10">
    <property type="entry name" value="Phox-like domain"/>
    <property type="match status" value="1"/>
</dbReference>
<proteinExistence type="predicted"/>
<dbReference type="OMA" id="EYWFRID"/>
<dbReference type="InterPro" id="IPR035548">
    <property type="entry name" value="Bem1/Scd2_SH3_1"/>
</dbReference>
<evidence type="ECO:0000313" key="8">
    <source>
        <dbReference type="Proteomes" id="UP000186303"/>
    </source>
</evidence>
<dbReference type="PROSITE" id="PS50195">
    <property type="entry name" value="PX"/>
    <property type="match status" value="1"/>
</dbReference>
<dbReference type="GO" id="GO:0005737">
    <property type="term" value="C:cytoplasm"/>
    <property type="evidence" value="ECO:0007669"/>
    <property type="project" value="TreeGrafter"/>
</dbReference>
<sequence length="586" mass="65313">MKALRELRDTWRERGSVPLRYSQTHGSGAKHAISLQPPKRVIRATRDYVSKSPHELSFHNGDFFHVLSDEDPYSGSGWIEACNPMTCARGYVPINFFDVLERSVPRSAFSLNVRNELNPHGSPLTPSLSRSSRSDSTSSTRTSSSTLATFKYNFQAELPHELSGKEGDSVLIVAKSNNEWLVAKHVGQISSPGLVPVTFMAFRNQFTGQPLEEESYESILAQIPSVAEWEEQNKHLADQAIPLGTIDHYGPQKCLNDPLPPLPTQLKTWNTTPSAVHVINEYFPETVSLSRTNSGLVHDPTSSQMGLLTSASVDGMQPDSTHIWFCVRASFTSAMFSRNAHAQVCAYEVREVLVFRSYHDFFVFHGALERESYQFNDRSSVGQTGTILPPLPRIPDVNSSDSAVQCCKELNLYMQHICALPENFLRARAIRGFLELRQGDKCQTTLVPHSRHSNTSTLDFDLASQLEDMNMRDSLGSGRPILSGSFTTKSVSEGPSLVDESIPTYRIKLMQRGKDPKMIAVSMPMKFSRQSLLVKVQEKLGHNVKAIETQEASGGPQISTDEDLQSWLLSCLRHGKKLLLFVDAEP</sequence>
<dbReference type="Pfam" id="PF00018">
    <property type="entry name" value="SH3_1"/>
    <property type="match status" value="2"/>
</dbReference>
<evidence type="ECO:0000259" key="5">
    <source>
        <dbReference type="PROSITE" id="PS50002"/>
    </source>
</evidence>
<dbReference type="GO" id="GO:0035091">
    <property type="term" value="F:phosphatidylinositol binding"/>
    <property type="evidence" value="ECO:0007669"/>
    <property type="project" value="InterPro"/>
</dbReference>
<evidence type="ECO:0000256" key="4">
    <source>
        <dbReference type="SAM" id="MobiDB-lite"/>
    </source>
</evidence>
<dbReference type="EMBL" id="LT671826">
    <property type="protein sequence ID" value="SHO79346.1"/>
    <property type="molecule type" value="Genomic_DNA"/>
</dbReference>
<evidence type="ECO:0000256" key="2">
    <source>
        <dbReference type="ARBA" id="ARBA00022737"/>
    </source>
</evidence>
<dbReference type="VEuPathDB" id="FungiDB:MSYG_3696"/>
<gene>
    <name evidence="7" type="ORF">MSYG_3696</name>
</gene>
<dbReference type="InterPro" id="IPR036028">
    <property type="entry name" value="SH3-like_dom_sf"/>
</dbReference>
<feature type="compositionally biased region" description="Low complexity" evidence="4">
    <location>
        <begin position="122"/>
        <end position="142"/>
    </location>
</feature>
<dbReference type="OrthoDB" id="548867at2759"/>
<dbReference type="InterPro" id="IPR036871">
    <property type="entry name" value="PX_dom_sf"/>
</dbReference>
<dbReference type="PANTHER" id="PTHR15706:SF2">
    <property type="entry name" value="SH3 AND PX DOMAIN-CONTAINING PROTEIN 2A"/>
    <property type="match status" value="1"/>
</dbReference>
<dbReference type="InterPro" id="IPR001683">
    <property type="entry name" value="PX_dom"/>
</dbReference>
<dbReference type="Pfam" id="PF00787">
    <property type="entry name" value="PX"/>
    <property type="match status" value="1"/>
</dbReference>
<reference evidence="8" key="1">
    <citation type="journal article" date="2017" name="Nucleic Acids Res.">
        <title>Proteogenomics produces comprehensive and highly accurate protein-coding gene annotation in a complete genome assembly of Malassezia sympodialis.</title>
        <authorList>
            <person name="Zhu Y."/>
            <person name="Engstroem P.G."/>
            <person name="Tellgren-Roth C."/>
            <person name="Baudo C.D."/>
            <person name="Kennell J.C."/>
            <person name="Sun S."/>
            <person name="Billmyre R.B."/>
            <person name="Schroeder M.S."/>
            <person name="Andersson A."/>
            <person name="Holm T."/>
            <person name="Sigurgeirsson B."/>
            <person name="Wu G."/>
            <person name="Sankaranarayanan S.R."/>
            <person name="Siddharthan R."/>
            <person name="Sanyal K."/>
            <person name="Lundeberg J."/>
            <person name="Nystedt B."/>
            <person name="Boekhout T."/>
            <person name="Dawson T.L. Jr."/>
            <person name="Heitman J."/>
            <person name="Scheynius A."/>
            <person name="Lehtioe J."/>
        </authorList>
    </citation>
    <scope>NUCLEOTIDE SEQUENCE [LARGE SCALE GENOMIC DNA]</scope>
    <source>
        <strain evidence="8">ATCC 42132</strain>
    </source>
</reference>
<dbReference type="Gene3D" id="2.30.30.40">
    <property type="entry name" value="SH3 Domains"/>
    <property type="match status" value="2"/>
</dbReference>
<dbReference type="STRING" id="1230383.A0A1M8AA20"/>
<dbReference type="SUPFAM" id="SSF64268">
    <property type="entry name" value="PX domain"/>
    <property type="match status" value="1"/>
</dbReference>
<dbReference type="InterPro" id="IPR001452">
    <property type="entry name" value="SH3_domain"/>
</dbReference>
<dbReference type="CDD" id="cd11878">
    <property type="entry name" value="SH3_Bem1p_1"/>
    <property type="match status" value="1"/>
</dbReference>
<dbReference type="SMART" id="SM00312">
    <property type="entry name" value="PX"/>
    <property type="match status" value="1"/>
</dbReference>
<protein>
    <submittedName>
        <fullName evidence="7">Similar to S.cerevisiae protein BEM1 (Protein containing SH3-domains)</fullName>
    </submittedName>
</protein>
<feature type="domain" description="PX" evidence="6">
    <location>
        <begin position="303"/>
        <end position="441"/>
    </location>
</feature>
<dbReference type="PANTHER" id="PTHR15706">
    <property type="entry name" value="SH3 MULTIPLE DOMAIN"/>
    <property type="match status" value="1"/>
</dbReference>
<dbReference type="PROSITE" id="PS50002">
    <property type="entry name" value="SH3"/>
    <property type="match status" value="1"/>
</dbReference>
<evidence type="ECO:0000256" key="1">
    <source>
        <dbReference type="ARBA" id="ARBA00022443"/>
    </source>
</evidence>
<dbReference type="SMART" id="SM00326">
    <property type="entry name" value="SH3"/>
    <property type="match status" value="2"/>
</dbReference>
<keyword evidence="8" id="KW-1185">Reference proteome</keyword>
<accession>A0A1M8AA20</accession>
<dbReference type="SUPFAM" id="SSF50044">
    <property type="entry name" value="SH3-domain"/>
    <property type="match status" value="2"/>
</dbReference>
<name>A0A1M8AA20_MALS4</name>
<feature type="region of interest" description="Disordered" evidence="4">
    <location>
        <begin position="120"/>
        <end position="142"/>
    </location>
</feature>